<dbReference type="SUPFAM" id="SSF56672">
    <property type="entry name" value="DNA/RNA polymerases"/>
    <property type="match status" value="1"/>
</dbReference>
<gene>
    <name evidence="2" type="primary">ltrA_3</name>
    <name evidence="2" type="ORF">BN997_01948</name>
</gene>
<dbReference type="PANTHER" id="PTHR34047">
    <property type="entry name" value="NUCLEAR INTRON MATURASE 1, MITOCHONDRIAL-RELATED"/>
    <property type="match status" value="1"/>
</dbReference>
<dbReference type="AlphaFoldDB" id="A0A0A1MR34"/>
<dbReference type="Proteomes" id="UP000040453">
    <property type="component" value="Unassembled WGS sequence"/>
</dbReference>
<dbReference type="InterPro" id="IPR051083">
    <property type="entry name" value="GrpII_Intron_Splice-Mob/Def"/>
</dbReference>
<protein>
    <submittedName>
        <fullName evidence="2">Group II intron-encoded protein LtrA</fullName>
    </submittedName>
</protein>
<evidence type="ECO:0000313" key="3">
    <source>
        <dbReference type="Proteomes" id="UP000040453"/>
    </source>
</evidence>
<feature type="domain" description="Reverse transcriptase" evidence="1">
    <location>
        <begin position="66"/>
        <end position="317"/>
    </location>
</feature>
<dbReference type="OrthoDB" id="9793236at2"/>
<dbReference type="EMBL" id="CDGG01000001">
    <property type="protein sequence ID" value="CEI82092.1"/>
    <property type="molecule type" value="Genomic_DNA"/>
</dbReference>
<dbReference type="PANTHER" id="PTHR34047:SF8">
    <property type="entry name" value="PROTEIN YKFC"/>
    <property type="match status" value="1"/>
</dbReference>
<dbReference type="Pfam" id="PF00078">
    <property type="entry name" value="RVT_1"/>
    <property type="match status" value="1"/>
</dbReference>
<name>A0A0A1MR34_9BACI</name>
<dbReference type="NCBIfam" id="TIGR04416">
    <property type="entry name" value="group_II_RT_mat"/>
    <property type="match status" value="1"/>
</dbReference>
<dbReference type="InterPro" id="IPR043502">
    <property type="entry name" value="DNA/RNA_pol_sf"/>
</dbReference>
<dbReference type="InterPro" id="IPR000477">
    <property type="entry name" value="RT_dom"/>
</dbReference>
<dbReference type="CDD" id="cd01651">
    <property type="entry name" value="RT_G2_intron"/>
    <property type="match status" value="1"/>
</dbReference>
<reference evidence="2 3" key="1">
    <citation type="submission" date="2014-11" db="EMBL/GenBank/DDBJ databases">
        <authorList>
            <person name="Urmite Genomes Urmite Genomes"/>
        </authorList>
    </citation>
    <scope>NUCLEOTIDE SEQUENCE [LARGE SCALE GENOMIC DNA]</scope>
    <source>
        <strain evidence="2 3">Oc5</strain>
    </source>
</reference>
<keyword evidence="3" id="KW-1185">Reference proteome</keyword>
<dbReference type="RefSeq" id="WP_042531674.1">
    <property type="nucleotide sequence ID" value="NZ_CDGG01000001.1"/>
</dbReference>
<accession>A0A0A1MR34</accession>
<evidence type="ECO:0000259" key="1">
    <source>
        <dbReference type="PROSITE" id="PS50878"/>
    </source>
</evidence>
<dbReference type="PROSITE" id="PS50878">
    <property type="entry name" value="RT_POL"/>
    <property type="match status" value="1"/>
</dbReference>
<dbReference type="STRING" id="545501.BN997_01948"/>
<evidence type="ECO:0000313" key="2">
    <source>
        <dbReference type="EMBL" id="CEI82092.1"/>
    </source>
</evidence>
<sequence length="442" mass="52778">METELRRIAELAKENKDMVFTSLAHLLNEENPKQCHKELPNKKATGINEVTKEEYGANLDENINNLVSRMKGKKYRPVPVRRTYIDKPGTKKKRPLGIPEHEDKIVQRGIAKILNAIYENDFLDSSFGFRPQRNCHDALKTLNVYIEKRYTSYVVDVDIKGFFDNVDHKWMMTFLEHRINDPSFLRIIGRFLKGGYMEEGKYYRTESGAPQGGIISPIVGNIYLHYVLDSWFEKKIRKESRGQTYMVRYADDFVCCFQYKSDAEAFYHKLRKRLNKFHLEMAEEKTSIIPFGRFAEEDCKRKKKGKPPTFDFLGFTHYCSRSRNGRFRVKRKSSSKKVKAKLKRHKEWLQKHRTMDIRLIMGRINLALQGYYNYYCITDNIYEVRNFYDKVKQLLFKWMNRRSQKKSFSWEKFRLFLQKYPLISPEIRVNIYSLRNHISYIL</sequence>
<organism evidence="2 3">
    <name type="scientific">Oceanobacillus oncorhynchi</name>
    <dbReference type="NCBI Taxonomy" id="545501"/>
    <lineage>
        <taxon>Bacteria</taxon>
        <taxon>Bacillati</taxon>
        <taxon>Bacillota</taxon>
        <taxon>Bacilli</taxon>
        <taxon>Bacillales</taxon>
        <taxon>Bacillaceae</taxon>
        <taxon>Oceanobacillus</taxon>
    </lineage>
</organism>
<dbReference type="InterPro" id="IPR030931">
    <property type="entry name" value="Group_II_RT_mat"/>
</dbReference>
<proteinExistence type="predicted"/>